<keyword evidence="1" id="KW-1133">Transmembrane helix</keyword>
<organism evidence="2 3">
    <name type="scientific">Moorena producens PAL-8-15-08-1</name>
    <dbReference type="NCBI Taxonomy" id="1458985"/>
    <lineage>
        <taxon>Bacteria</taxon>
        <taxon>Bacillati</taxon>
        <taxon>Cyanobacteriota</taxon>
        <taxon>Cyanophyceae</taxon>
        <taxon>Coleofasciculales</taxon>
        <taxon>Coleofasciculaceae</taxon>
        <taxon>Moorena</taxon>
    </lineage>
</organism>
<dbReference type="Gene3D" id="2.160.20.80">
    <property type="entry name" value="E3 ubiquitin-protein ligase SopA"/>
    <property type="match status" value="1"/>
</dbReference>
<sequence>MKLPKDRIPEDQAHQAFALAAQLYAQHNQSYSVKELIEAGKEAQIPPEFMEKALAEIKKRTHSKSVVAKHHSNGSGLMLIGMGTVLLALAGIGWLASFVEPRPVAEPERLETGAVAEAEPIQVSVSQEEPTAFADNIGSGHINKCTPLIEKDLRGANLSGADCTNVDLSGVDLTNANLTGANFSRADLSQANFSNANLTGADLAGADLANADLSGANLTGANLSNTDLTGANFTGANLNGTDLARADLERSDLRDAMTNGANFDNTNLNQVTMPNGTINQ</sequence>
<dbReference type="InterPro" id="IPR051082">
    <property type="entry name" value="Pentapeptide-BTB/POZ_domain"/>
</dbReference>
<dbReference type="AlphaFoldDB" id="A0A1D8TL31"/>
<gene>
    <name evidence="2" type="ORF">BJP34_01885</name>
</gene>
<keyword evidence="1" id="KW-0472">Membrane</keyword>
<name>A0A1D8TL31_9CYAN</name>
<evidence type="ECO:0008006" key="4">
    <source>
        <dbReference type="Google" id="ProtNLM"/>
    </source>
</evidence>
<protein>
    <recommendedName>
        <fullName evidence="4">Low-complexity protein</fullName>
    </recommendedName>
</protein>
<dbReference type="EMBL" id="CP017599">
    <property type="protein sequence ID" value="AOW98360.1"/>
    <property type="molecule type" value="Genomic_DNA"/>
</dbReference>
<evidence type="ECO:0000256" key="1">
    <source>
        <dbReference type="SAM" id="Phobius"/>
    </source>
</evidence>
<evidence type="ECO:0000313" key="2">
    <source>
        <dbReference type="EMBL" id="AOW98360.1"/>
    </source>
</evidence>
<dbReference type="KEGG" id="mpro:BJP34_01885"/>
<evidence type="ECO:0000313" key="3">
    <source>
        <dbReference type="Proteomes" id="UP000177870"/>
    </source>
</evidence>
<dbReference type="PANTHER" id="PTHR14136:SF17">
    <property type="entry name" value="BTB_POZ DOMAIN-CONTAINING PROTEIN KCTD9"/>
    <property type="match status" value="1"/>
</dbReference>
<proteinExistence type="predicted"/>
<reference evidence="3" key="1">
    <citation type="submission" date="2016-10" db="EMBL/GenBank/DDBJ databases">
        <title>Comparative genomics uncovers the prolific and rare metabolic potential of the cyanobacterial genus Moorea.</title>
        <authorList>
            <person name="Leao T."/>
            <person name="Castelao G."/>
            <person name="Korobeynikov A."/>
            <person name="Monroe E.A."/>
            <person name="Podell S."/>
            <person name="Glukhov E."/>
            <person name="Allen E."/>
            <person name="Gerwick W.H."/>
            <person name="Gerwick L."/>
        </authorList>
    </citation>
    <scope>NUCLEOTIDE SEQUENCE [LARGE SCALE GENOMIC DNA]</scope>
    <source>
        <strain evidence="3">PAL-8-15-08-1</strain>
    </source>
</reference>
<dbReference type="SUPFAM" id="SSF141571">
    <property type="entry name" value="Pentapeptide repeat-like"/>
    <property type="match status" value="1"/>
</dbReference>
<feature type="transmembrane region" description="Helical" evidence="1">
    <location>
        <begin position="77"/>
        <end position="99"/>
    </location>
</feature>
<accession>A0A1D8TL31</accession>
<dbReference type="InterPro" id="IPR001646">
    <property type="entry name" value="5peptide_repeat"/>
</dbReference>
<dbReference type="PANTHER" id="PTHR14136">
    <property type="entry name" value="BTB_POZ DOMAIN-CONTAINING PROTEIN KCTD9"/>
    <property type="match status" value="1"/>
</dbReference>
<dbReference type="Proteomes" id="UP000177870">
    <property type="component" value="Chromosome"/>
</dbReference>
<keyword evidence="1" id="KW-0812">Transmembrane</keyword>
<dbReference type="Pfam" id="PF00805">
    <property type="entry name" value="Pentapeptide"/>
    <property type="match status" value="3"/>
</dbReference>
<dbReference type="RefSeq" id="WP_070390870.1">
    <property type="nucleotide sequence ID" value="NZ_CP017599.1"/>
</dbReference>